<evidence type="ECO:0000313" key="4">
    <source>
        <dbReference type="EMBL" id="AJC12436.1"/>
    </source>
</evidence>
<keyword evidence="5" id="KW-1185">Reference proteome</keyword>
<feature type="domain" description="HTH tetR-type" evidence="3">
    <location>
        <begin position="4"/>
        <end position="64"/>
    </location>
</feature>
<dbReference type="GO" id="GO:0003677">
    <property type="term" value="F:DNA binding"/>
    <property type="evidence" value="ECO:0007669"/>
    <property type="project" value="UniProtKB-UniRule"/>
</dbReference>
<dbReference type="SUPFAM" id="SSF46689">
    <property type="entry name" value="Homeodomain-like"/>
    <property type="match status" value="1"/>
</dbReference>
<dbReference type="AlphaFoldDB" id="A0A0A8B4L0"/>
<dbReference type="HOGENOM" id="CLU_1271579_0_0_11"/>
<dbReference type="InterPro" id="IPR009057">
    <property type="entry name" value="Homeodomain-like_sf"/>
</dbReference>
<name>A0A0A8B4L0_9ACTN</name>
<protein>
    <submittedName>
        <fullName evidence="4">TetR family transcriptional regulator</fullName>
    </submittedName>
</protein>
<dbReference type="PROSITE" id="PS50977">
    <property type="entry name" value="HTH_TETR_2"/>
    <property type="match status" value="1"/>
</dbReference>
<dbReference type="InterPro" id="IPR001647">
    <property type="entry name" value="HTH_TetR"/>
</dbReference>
<evidence type="ECO:0000313" key="5">
    <source>
        <dbReference type="Proteomes" id="UP000031121"/>
    </source>
</evidence>
<dbReference type="Proteomes" id="UP000031121">
    <property type="component" value="Chromosome"/>
</dbReference>
<evidence type="ECO:0000259" key="3">
    <source>
        <dbReference type="PROSITE" id="PS50977"/>
    </source>
</evidence>
<dbReference type="Gene3D" id="1.10.357.10">
    <property type="entry name" value="Tetracycline Repressor, domain 2"/>
    <property type="match status" value="1"/>
</dbReference>
<proteinExistence type="predicted"/>
<accession>A0A0A8B4L0</accession>
<dbReference type="STRING" id="1531429.JI75_06945"/>
<dbReference type="OrthoDB" id="9810250at2"/>
<reference evidence="4 5" key="2">
    <citation type="journal article" date="2015" name="Genome Announc.">
        <title>Complete Genome Sequence of Coriobacteriaceae Strain 68-1-3, a Novel Mucus-Degrading Isolate from the Swine Intestinal Tract.</title>
        <authorList>
            <person name="Looft T."/>
            <person name="Bayles D.O."/>
            <person name="Alt D.P."/>
            <person name="Stanton T.B."/>
        </authorList>
    </citation>
    <scope>NUCLEOTIDE SEQUENCE [LARGE SCALE GENOMIC DNA]</scope>
    <source>
        <strain evidence="4 5">68-1-3</strain>
    </source>
</reference>
<organism evidence="4 5">
    <name type="scientific">Berryella intestinalis</name>
    <dbReference type="NCBI Taxonomy" id="1531429"/>
    <lineage>
        <taxon>Bacteria</taxon>
        <taxon>Bacillati</taxon>
        <taxon>Actinomycetota</taxon>
        <taxon>Coriobacteriia</taxon>
        <taxon>Eggerthellales</taxon>
        <taxon>Eggerthellaceae</taxon>
        <taxon>Berryella</taxon>
    </lineage>
</organism>
<evidence type="ECO:0000256" key="2">
    <source>
        <dbReference type="PROSITE-ProRule" id="PRU00335"/>
    </source>
</evidence>
<keyword evidence="1 2" id="KW-0238">DNA-binding</keyword>
<dbReference type="KEGG" id="cbac:JI75_06945"/>
<evidence type="ECO:0000256" key="1">
    <source>
        <dbReference type="ARBA" id="ARBA00023125"/>
    </source>
</evidence>
<dbReference type="RefSeq" id="WP_039689744.1">
    <property type="nucleotide sequence ID" value="NZ_CP009302.1"/>
</dbReference>
<reference evidence="5" key="1">
    <citation type="submission" date="2014-08" db="EMBL/GenBank/DDBJ databases">
        <title>Coriobacteriaceae sp. complete genome.</title>
        <authorList>
            <person name="Looft T."/>
            <person name="Bayles D.O."/>
            <person name="Stanton T.B."/>
        </authorList>
    </citation>
    <scope>NUCLEOTIDE SEQUENCE [LARGE SCALE GENOMIC DNA]</scope>
    <source>
        <strain evidence="5">68-1-3</strain>
    </source>
</reference>
<sequence>MTAMNTMLLIVDAFVELCDEMPLQKVSISDIVHKTGKNRKTFYYHFVDKNYLIAWIFRYDLGQALKRRFPEEILMYETDNGEPISQFPYYIRKKSGIRSLNHSEFYSVFASVFESRRRFYAQALDDNGPDSLRSYLFNLYLPAIKSDIEFILSGRYLPQSNITFLAELYTGAFLYYFIRKCDQPAIKHLIADAGPFANIIHSSLETSINEAQLNRNP</sequence>
<gene>
    <name evidence="4" type="ORF">JI75_06945</name>
</gene>
<dbReference type="EMBL" id="CP009302">
    <property type="protein sequence ID" value="AJC12436.1"/>
    <property type="molecule type" value="Genomic_DNA"/>
</dbReference>
<feature type="DNA-binding region" description="H-T-H motif" evidence="2">
    <location>
        <begin position="27"/>
        <end position="46"/>
    </location>
</feature>